<dbReference type="EMBL" id="CP001712">
    <property type="protein sequence ID" value="EAR15719.1"/>
    <property type="molecule type" value="Genomic_DNA"/>
</dbReference>
<protein>
    <submittedName>
        <fullName evidence="1">Uncharacterized protein</fullName>
    </submittedName>
</protein>
<organism evidence="1 2">
    <name type="scientific">Robiginitalea biformata (strain ATCC BAA-864 / DSM 15991 / KCTC 12146 / HTCC2501)</name>
    <dbReference type="NCBI Taxonomy" id="313596"/>
    <lineage>
        <taxon>Bacteria</taxon>
        <taxon>Pseudomonadati</taxon>
        <taxon>Bacteroidota</taxon>
        <taxon>Flavobacteriia</taxon>
        <taxon>Flavobacteriales</taxon>
        <taxon>Flavobacteriaceae</taxon>
        <taxon>Robiginitalea</taxon>
    </lineage>
</organism>
<evidence type="ECO:0000313" key="2">
    <source>
        <dbReference type="Proteomes" id="UP000009049"/>
    </source>
</evidence>
<dbReference type="AlphaFoldDB" id="A4CLH0"/>
<name>A4CLH0_ROBBH</name>
<dbReference type="HOGENOM" id="CLU_3391112_0_0_10"/>
<evidence type="ECO:0000313" key="1">
    <source>
        <dbReference type="EMBL" id="EAR15719.1"/>
    </source>
</evidence>
<dbReference type="KEGG" id="rbi:RB2501_15364"/>
<keyword evidence="2" id="KW-1185">Reference proteome</keyword>
<reference evidence="1 2" key="1">
    <citation type="journal article" date="2009" name="J. Bacteriol.">
        <title>Complete genome sequence of Robiginitalea biformata HTCC2501.</title>
        <authorList>
            <person name="Oh H.M."/>
            <person name="Giovannoni S.J."/>
            <person name="Lee K."/>
            <person name="Ferriera S."/>
            <person name="Johnson J."/>
            <person name="Cho J.C."/>
        </authorList>
    </citation>
    <scope>NUCLEOTIDE SEQUENCE [LARGE SCALE GENOMIC DNA]</scope>
    <source>
        <strain evidence="2">ATCC BAA-864 / HTCC2501 / KCTC 12146</strain>
    </source>
</reference>
<sequence length="32" mass="3781">MIFMEFTIKFSLVNMIGDILVAFYPDMPIQRV</sequence>
<dbReference type="Proteomes" id="UP000009049">
    <property type="component" value="Chromosome"/>
</dbReference>
<gene>
    <name evidence="1" type="ordered locus">RB2501_15364</name>
</gene>
<proteinExistence type="predicted"/>
<accession>A4CLH0</accession>